<dbReference type="KEGG" id="sari:H5J25_01905"/>
<dbReference type="AlphaFoldDB" id="A0A974NV64"/>
<evidence type="ECO:0000313" key="1">
    <source>
        <dbReference type="EMBL" id="QQV77584.1"/>
    </source>
</evidence>
<keyword evidence="2" id="KW-1185">Reference proteome</keyword>
<dbReference type="Proteomes" id="UP000595894">
    <property type="component" value="Chromosome"/>
</dbReference>
<reference evidence="2" key="1">
    <citation type="submission" date="2020-09" db="EMBL/GenBank/DDBJ databases">
        <title>Sphingomonas sp., a new species isolated from pork steak.</title>
        <authorList>
            <person name="Heidler von Heilborn D."/>
        </authorList>
    </citation>
    <scope>NUCLEOTIDE SEQUENCE [LARGE SCALE GENOMIC DNA]</scope>
</reference>
<dbReference type="RefSeq" id="WP_202094183.1">
    <property type="nucleotide sequence ID" value="NZ_CP061035.1"/>
</dbReference>
<dbReference type="EMBL" id="CP061035">
    <property type="protein sequence ID" value="QQV77584.1"/>
    <property type="molecule type" value="Genomic_DNA"/>
</dbReference>
<name>A0A974NV64_9SPHN</name>
<organism evidence="1 2">
    <name type="scientific">Sphingomonas aliaeris</name>
    <dbReference type="NCBI Taxonomy" id="2759526"/>
    <lineage>
        <taxon>Bacteria</taxon>
        <taxon>Pseudomonadati</taxon>
        <taxon>Pseudomonadota</taxon>
        <taxon>Alphaproteobacteria</taxon>
        <taxon>Sphingomonadales</taxon>
        <taxon>Sphingomonadaceae</taxon>
        <taxon>Sphingomonas</taxon>
    </lineage>
</organism>
<gene>
    <name evidence="1" type="ORF">H5J25_01905</name>
</gene>
<proteinExistence type="predicted"/>
<accession>A0A974NV64</accession>
<protein>
    <submittedName>
        <fullName evidence="1">Uncharacterized protein</fullName>
    </submittedName>
</protein>
<evidence type="ECO:0000313" key="2">
    <source>
        <dbReference type="Proteomes" id="UP000595894"/>
    </source>
</evidence>
<sequence>MLQVVGDANEALDTSVMETNDQPLAGTRVALIEQQGFLSDYLASSLAEAGASVALLSGLADDADSNFASVLSTAQAVVIDAQIYESDAFVGRHAIGAANIPLLLVARSGYKPVFASADTLIAPFAAYQVVDHIRAVVGRGRA</sequence>